<evidence type="ECO:0000313" key="2">
    <source>
        <dbReference type="EMBL" id="EWC45537.1"/>
    </source>
</evidence>
<proteinExistence type="predicted"/>
<dbReference type="AlphaFoldDB" id="W7HZB1"/>
<evidence type="ECO:0008006" key="4">
    <source>
        <dbReference type="Google" id="ProtNLM"/>
    </source>
</evidence>
<gene>
    <name evidence="2" type="ORF">DRE_05395</name>
</gene>
<reference evidence="2 3" key="1">
    <citation type="submission" date="2013-05" db="EMBL/GenBank/DDBJ databases">
        <title>Drechslerella stenobrocha genome reveals carnivorous origination and mechanical trapping mechanism of predatory fungi.</title>
        <authorList>
            <person name="Liu X."/>
            <person name="Zhang W."/>
            <person name="Liu K."/>
        </authorList>
    </citation>
    <scope>NUCLEOTIDE SEQUENCE [LARGE SCALE GENOMIC DNA]</scope>
    <source>
        <strain evidence="2 3">248</strain>
    </source>
</reference>
<name>W7HZB1_9PEZI</name>
<dbReference type="OrthoDB" id="5289641at2759"/>
<feature type="compositionally biased region" description="Basic and acidic residues" evidence="1">
    <location>
        <begin position="102"/>
        <end position="116"/>
    </location>
</feature>
<dbReference type="EMBL" id="KI966426">
    <property type="protein sequence ID" value="EWC45537.1"/>
    <property type="molecule type" value="Genomic_DNA"/>
</dbReference>
<dbReference type="PANTHER" id="PTHR39697:SF2">
    <property type="entry name" value="CYANOVIRIN-N DOMAIN-CONTAINING PROTEIN"/>
    <property type="match status" value="1"/>
</dbReference>
<keyword evidence="3" id="KW-1185">Reference proteome</keyword>
<evidence type="ECO:0000313" key="3">
    <source>
        <dbReference type="Proteomes" id="UP000024837"/>
    </source>
</evidence>
<sequence length="286" mass="32338">MSTPSFWGGLQHRVTTEPPLRSPRLRSPPPSLPPPGLLPPSDNKPDRMEDSTPESPQGPPEAVRRAWPFKGHYPPQKLNAAQKSNAAQELDSEDDARPPTFRMERVKEKVNPSDRGRDKIETSDLIELVISRLKAEKLLTESLNAEQLLLLYGEDAPWPGSTYIISEKDTSNVITFEDKKVILAEYNPGQSNQRWVCHAKDGWLGFTNDPGMSTVYMGYYEKSKLRCYQSHLLAQEMFCVRKRPEGGFQMLMRDGEKLVPVGRDADKDLAVIKGWGTDAWWGFTKV</sequence>
<feature type="region of interest" description="Disordered" evidence="1">
    <location>
        <begin position="1"/>
        <end position="116"/>
    </location>
</feature>
<evidence type="ECO:0000256" key="1">
    <source>
        <dbReference type="SAM" id="MobiDB-lite"/>
    </source>
</evidence>
<organism evidence="2 3">
    <name type="scientific">Drechslerella stenobrocha 248</name>
    <dbReference type="NCBI Taxonomy" id="1043628"/>
    <lineage>
        <taxon>Eukaryota</taxon>
        <taxon>Fungi</taxon>
        <taxon>Dikarya</taxon>
        <taxon>Ascomycota</taxon>
        <taxon>Pezizomycotina</taxon>
        <taxon>Orbiliomycetes</taxon>
        <taxon>Orbiliales</taxon>
        <taxon>Orbiliaceae</taxon>
        <taxon>Drechslerella</taxon>
    </lineage>
</organism>
<dbReference type="Proteomes" id="UP000024837">
    <property type="component" value="Unassembled WGS sequence"/>
</dbReference>
<dbReference type="PANTHER" id="PTHR39697">
    <property type="entry name" value="RICIN B LECTIN DOMAIN-CONTAINING PROTEIN-RELATED"/>
    <property type="match status" value="1"/>
</dbReference>
<protein>
    <recommendedName>
        <fullName evidence="4">Ricin B lectin domain-containing protein</fullName>
    </recommendedName>
</protein>
<dbReference type="HOGENOM" id="CLU_973256_0_0_1"/>
<accession>W7HZB1</accession>
<feature type="compositionally biased region" description="Pro residues" evidence="1">
    <location>
        <begin position="26"/>
        <end position="38"/>
    </location>
</feature>